<dbReference type="Proteomes" id="UP001185331">
    <property type="component" value="Unassembled WGS sequence"/>
</dbReference>
<gene>
    <name evidence="1" type="ORF">J2Y00_002206</name>
</gene>
<dbReference type="EMBL" id="JAVDQK010000005">
    <property type="protein sequence ID" value="MDR6218609.1"/>
    <property type="molecule type" value="Genomic_DNA"/>
</dbReference>
<evidence type="ECO:0000313" key="1">
    <source>
        <dbReference type="EMBL" id="MDR6218609.1"/>
    </source>
</evidence>
<protein>
    <submittedName>
        <fullName evidence="1">Uncharacterized protein</fullName>
    </submittedName>
</protein>
<dbReference type="AlphaFoldDB" id="A0AAE3XCV7"/>
<reference evidence="1" key="1">
    <citation type="submission" date="2023-07" db="EMBL/GenBank/DDBJ databases">
        <title>Sorghum-associated microbial communities from plants grown in Nebraska, USA.</title>
        <authorList>
            <person name="Schachtman D."/>
        </authorList>
    </citation>
    <scope>NUCLEOTIDE SEQUENCE</scope>
    <source>
        <strain evidence="1">BE330</strain>
    </source>
</reference>
<proteinExistence type="predicted"/>
<comment type="caution">
    <text evidence="1">The sequence shown here is derived from an EMBL/GenBank/DDBJ whole genome shotgun (WGS) entry which is preliminary data.</text>
</comment>
<evidence type="ECO:0000313" key="2">
    <source>
        <dbReference type="Proteomes" id="UP001185331"/>
    </source>
</evidence>
<sequence length="218" mass="24061">MTRTIEPSGYPDIITFLGDCHGVRLVQRDSSGHLLMEWLTEDDTHWKVTRMRSSSGWLPDLTRVLDAARVWMDTHAAPDPDGAHLGYSYAGPIQGEVVVVSGLSAAAQDQDVLGALGWYAEPRHWDRGVNRDGEFQDSPAMDDEGLRARDALARRGPPNDLRALLALLDEIDAEVNAVEAAQRGLTTGSAELLSEWDFAQGQREAVTRVRDLFRLGRA</sequence>
<name>A0AAE3XCV7_9DEIO</name>
<accession>A0AAE3XCV7</accession>
<organism evidence="1 2">
    <name type="scientific">Deinococcus soli</name>
    <name type="common">ex Cha et al. 2016</name>
    <dbReference type="NCBI Taxonomy" id="1309411"/>
    <lineage>
        <taxon>Bacteria</taxon>
        <taxon>Thermotogati</taxon>
        <taxon>Deinococcota</taxon>
        <taxon>Deinococci</taxon>
        <taxon>Deinococcales</taxon>
        <taxon>Deinococcaceae</taxon>
        <taxon>Deinococcus</taxon>
    </lineage>
</organism>
<dbReference type="RefSeq" id="WP_309853000.1">
    <property type="nucleotide sequence ID" value="NZ_JAVDQJ010000004.1"/>
</dbReference>